<feature type="region of interest" description="Disordered" evidence="3">
    <location>
        <begin position="1539"/>
        <end position="1580"/>
    </location>
</feature>
<name>A0A4E0RNU4_FASHE</name>
<feature type="compositionally biased region" description="Pro residues" evidence="3">
    <location>
        <begin position="1113"/>
        <end position="1133"/>
    </location>
</feature>
<feature type="region of interest" description="Disordered" evidence="3">
    <location>
        <begin position="360"/>
        <end position="415"/>
    </location>
</feature>
<dbReference type="Proteomes" id="UP000230066">
    <property type="component" value="Unassembled WGS sequence"/>
</dbReference>
<feature type="compositionally biased region" description="Low complexity" evidence="3">
    <location>
        <begin position="50"/>
        <end position="68"/>
    </location>
</feature>
<feature type="coiled-coil region" evidence="2">
    <location>
        <begin position="2288"/>
        <end position="2315"/>
    </location>
</feature>
<dbReference type="PANTHER" id="PTHR12784">
    <property type="entry name" value="STEERIN"/>
    <property type="match status" value="1"/>
</dbReference>
<feature type="region of interest" description="Disordered" evidence="3">
    <location>
        <begin position="50"/>
        <end position="83"/>
    </location>
</feature>
<feature type="region of interest" description="Disordered" evidence="3">
    <location>
        <begin position="447"/>
        <end position="484"/>
    </location>
</feature>
<feature type="compositionally biased region" description="Polar residues" evidence="3">
    <location>
        <begin position="770"/>
        <end position="785"/>
    </location>
</feature>
<accession>A0A4E0RNU4</accession>
<feature type="coiled-coil region" evidence="2">
    <location>
        <begin position="2646"/>
        <end position="2701"/>
    </location>
</feature>
<evidence type="ECO:0000259" key="5">
    <source>
        <dbReference type="Pfam" id="PF25408"/>
    </source>
</evidence>
<dbReference type="SUPFAM" id="SSF47576">
    <property type="entry name" value="Calponin-homology domain, CH-domain"/>
    <property type="match status" value="1"/>
</dbReference>
<keyword evidence="7" id="KW-1185">Reference proteome</keyword>
<feature type="compositionally biased region" description="Low complexity" evidence="3">
    <location>
        <begin position="399"/>
        <end position="415"/>
    </location>
</feature>
<proteinExistence type="predicted"/>
<feature type="compositionally biased region" description="Polar residues" evidence="3">
    <location>
        <begin position="2617"/>
        <end position="2641"/>
    </location>
</feature>
<feature type="region of interest" description="Disordered" evidence="3">
    <location>
        <begin position="998"/>
        <end position="1063"/>
    </location>
</feature>
<feature type="region of interest" description="Disordered" evidence="3">
    <location>
        <begin position="770"/>
        <end position="831"/>
    </location>
</feature>
<feature type="region of interest" description="Disordered" evidence="3">
    <location>
        <begin position="2597"/>
        <end position="2641"/>
    </location>
</feature>
<evidence type="ECO:0000313" key="6">
    <source>
        <dbReference type="EMBL" id="THD28631.1"/>
    </source>
</evidence>
<gene>
    <name evidence="6" type="ORF">D915_000480</name>
</gene>
<feature type="domain" description="Calponin-homology (CH)" evidence="4">
    <location>
        <begin position="184"/>
        <end position="271"/>
    </location>
</feature>
<feature type="compositionally biased region" description="Polar residues" evidence="3">
    <location>
        <begin position="1723"/>
        <end position="1735"/>
    </location>
</feature>
<feature type="compositionally biased region" description="Polar residues" evidence="3">
    <location>
        <begin position="2543"/>
        <end position="2559"/>
    </location>
</feature>
<dbReference type="InterPro" id="IPR036872">
    <property type="entry name" value="CH_dom_sf"/>
</dbReference>
<dbReference type="Pfam" id="PF25408">
    <property type="entry name" value="AAA_lid_NAV1"/>
    <property type="match status" value="1"/>
</dbReference>
<feature type="compositionally biased region" description="Polar residues" evidence="3">
    <location>
        <begin position="806"/>
        <end position="831"/>
    </location>
</feature>
<dbReference type="InterPro" id="IPR039041">
    <property type="entry name" value="Nav/unc-53"/>
</dbReference>
<feature type="compositionally biased region" description="Polar residues" evidence="3">
    <location>
        <begin position="1023"/>
        <end position="1038"/>
    </location>
</feature>
<feature type="compositionally biased region" description="Low complexity" evidence="3">
    <location>
        <begin position="520"/>
        <end position="533"/>
    </location>
</feature>
<evidence type="ECO:0000256" key="2">
    <source>
        <dbReference type="SAM" id="Coils"/>
    </source>
</evidence>
<feature type="compositionally biased region" description="Basic residues" evidence="3">
    <location>
        <begin position="905"/>
        <end position="914"/>
    </location>
</feature>
<protein>
    <submittedName>
        <fullName evidence="6">Protein sickie</fullName>
    </submittedName>
</protein>
<evidence type="ECO:0000259" key="4">
    <source>
        <dbReference type="Pfam" id="PF00307"/>
    </source>
</evidence>
<feature type="region of interest" description="Disordered" evidence="3">
    <location>
        <begin position="726"/>
        <end position="754"/>
    </location>
</feature>
<feature type="compositionally biased region" description="Polar residues" evidence="3">
    <location>
        <begin position="2340"/>
        <end position="2352"/>
    </location>
</feature>
<dbReference type="InterPro" id="IPR057568">
    <property type="entry name" value="CortBP2_NAV1-like_AAA_lid"/>
</dbReference>
<dbReference type="PANTHER" id="PTHR12784:SF28">
    <property type="entry name" value="PROTEIN SICKIE"/>
    <property type="match status" value="1"/>
</dbReference>
<feature type="compositionally biased region" description="Polar residues" evidence="3">
    <location>
        <begin position="472"/>
        <end position="483"/>
    </location>
</feature>
<evidence type="ECO:0000256" key="3">
    <source>
        <dbReference type="SAM" id="MobiDB-lite"/>
    </source>
</evidence>
<feature type="compositionally biased region" description="Polar residues" evidence="3">
    <location>
        <begin position="2361"/>
        <end position="2382"/>
    </location>
</feature>
<feature type="compositionally biased region" description="Low complexity" evidence="3">
    <location>
        <begin position="2519"/>
        <end position="2542"/>
    </location>
</feature>
<dbReference type="Pfam" id="PF00307">
    <property type="entry name" value="CH"/>
    <property type="match status" value="1"/>
</dbReference>
<feature type="compositionally biased region" description="Low complexity" evidence="3">
    <location>
        <begin position="2429"/>
        <end position="2447"/>
    </location>
</feature>
<evidence type="ECO:0000313" key="7">
    <source>
        <dbReference type="Proteomes" id="UP000230066"/>
    </source>
</evidence>
<dbReference type="EMBL" id="JXXN02000106">
    <property type="protein sequence ID" value="THD28631.1"/>
    <property type="molecule type" value="Genomic_DNA"/>
</dbReference>
<dbReference type="InterPro" id="IPR001715">
    <property type="entry name" value="CH_dom"/>
</dbReference>
<reference evidence="6" key="1">
    <citation type="submission" date="2019-03" db="EMBL/GenBank/DDBJ databases">
        <title>Improved annotation for the trematode Fasciola hepatica.</title>
        <authorList>
            <person name="Choi Y.-J."/>
            <person name="Martin J."/>
            <person name="Mitreva M."/>
        </authorList>
    </citation>
    <scope>NUCLEOTIDE SEQUENCE [LARGE SCALE GENOMIC DNA]</scope>
</reference>
<feature type="region of interest" description="Disordered" evidence="3">
    <location>
        <begin position="1836"/>
        <end position="1910"/>
    </location>
</feature>
<sequence length="3268" mass="353316">MNPNDEPDGLCGSFLDDAESMLNHARSSSMCTFITDSADLSVSCADCTSFSCSSSSSGSSDSTTTSTDEYTDKSDGMKASKAQQSRTVAAKQVTFQDTVIQITTSHSVLSFVTDTENEVIEAGAATTLIATATRMIKQEPLTVRKGSCDCRIELCSQLHASNPKDMLFHSVEQISVQDLELLRVYTEWANHYLEKANHSRFVLDIREDLRTGVLLADIVHSVGESISNVTTCLDLLHQLGVEVENISAKGVVEGELHHILTLFFNLSKYKQNLKIGPSVLTLADSGKPFPAVYPCLRAVANPYVCAPPMSSASSHPMNSHLTMPGPSSKFGYTLPTLQDSHCPVLRVHETTERLCTDSGLGASVTNVSPTSPTTTTSSLTDADPRTVHTRKNQNPKVQLSSALSLSNSSSTNSSSYVTTCLNGGARPREQTSIPVHRKNAVNCAVHTSVDSPPNAAQPKTRLSYKSAGRGTPQLNGPVTQTNGIRVRHPPNGNAVHISNADVGAACPQTGAANLNRTVDSQSSASRGRAAPRSHTGVPRRHFTRRLAPGSSTLGTGNSTVSDGELEKNRLEIPPALPRLSLDRVALTPPAKVFDRVPRTNPPRSQSSMPVPRTGIRSMSYRPQGNNSSQDSSLTSLAVQCPQPQLTGQVVSTNQSPTTLPRLQTQGVDFTRNPHGFSGRSQNGVRSNAPSIWPPGSVPSVQYQHYSETVSADTQLVSLSSEMSRFNSKTNSSSVIPDAFRPNDPNTSSTMIPGLTGHTYGVTEMHSGTYASTSLPGHGNMASTTECAAPSHGIQQRPIPQTIYPYPTSQTPASSVQPAYNPPTQQAVPTRSNPTAVCSNPCLSSTPSPFVAPAVHRPAGQFHPIPPTRQQSLLRTQMLSGPVPDGKLPDTLNSELHYSNANIVKQHRHQQHHHQPSTMPEDLAYNKSKTNNGTVGHYADPRKSSVSAKSVTTEQYVINSNQSLKSPNGPRKSNSTQAEQRQRARELYAALKHRHPVTTDFGVGKASNSSDEQETKWLRKSLSRRCTTNGSTGLSSATAIPTRDEPTQTNGLSHTDLSSSSVPVSSTASVVSNSVTSWPTVGSVTSEQLAKMLQTGDPQVRSYLQAYVRRPGTNGPPQPPPPPPTVPPPPPPLSSAPYSVHSTPTDQATFIQARAEPGKSVANLPCAVPVDDAGWGGLSLDARRRRRPALGEEAKAPTLDPLAASLSSSVSAASNFPIRNTESTASSLPRHVRLSMFSSSLGPEPAPPNTVTAAQRRPSASIQSDVEPPVSPDLSAYAKRMQERMKEGLRAAQESLWVSSQSRTGSLITVPKTSKTDPIYDRINNMTSTNSTTLPALTEPSSVLNQAVVDDLERGQLDMWDRGRRPTHDRFSFDVPGLSTLVGSGSVQTDTVSASRVQSRLHAPIRYPTLPSWTPSYTNGPTKSNAFSELGKINPRPVSATGHNSRRDCEERLFGEAKNGTCSDVEDLLDQAKRKMFPLLDEQVSNRKDIKLAFNSSSDTEDIFTTVNRLHRSAGMHFGYTLPGPKALWFEGKASASGSFDDHGGGDNGDMVGYFGSETGFTGRPDRISSQSTRSRNGSDLERLMHLNSNISANWSRASGRYVSSGPSNGADGQSPERGGNDLDRIYGIVPWSPGGLRHSRPFQPSFLSAQRSPDPGPPPDGSASAPPGTPIKLPYAAPSTLFTAAMVRPEFAHLFGKSKFNRLGEKFDSTNHVVIPSTDEDSNLSLSSNTSQASTTEEKQAEEIQRLRRKLELAQQQVAVLTSQLVTNQSSVMQRLYPNFYSLVSAPAQPLDPHVRRRRRRSFVWSPSVSRDLTTLSYPIAEISDSEEPDIAKIETHKSGMRKRSASQVAVRESSFPTRLLSSNSSQKEISNVTQDSSNIVTATSPNSSSGSTPPPPPPPGFADEQSDSCASIQSNQNHTRNLISPTPHVWDNSSTTFYSVPSTRNAYPVYHIHGTGAQPFGGVIIQPPGHHQPMTAYAPEWTPMVRRNPEAAYHAAIHPAYSNAFDRYGYRAPMQSYIVPVRMQTALSLQSLDKLCINAPAPIANAASVKSVHSGPVPRPKLVMGLRDLSCSGRGPVHKKPGWCASQQLPMRSSARSELSGPISVLTPPSPRPAMFHARINSCPSAGSNGSGSAMVQYVIPCDNGPPTCRPLRRPSDVSHRARLTDRRRTVCDDPVPTYRTDVLAIPCLAGPTLSPIGMPHNRPSGFVMQPSKHDLVVSGLHSLSSDSGLEMAEVEMRKKTNASPRPYQGSDTAIAVADGQGILGIVGPATGPRRRKVVNSRRAHVVSAFEQSLNNMSQRLQNLTNTTAKKDSELHELRATIEALRSQTGLGLSKLWSKPQQQQSSDSGNGKSVRDGNHTVGSSISLTGPETQSDGLGSAQQLTCQSALTSPHKAALTSNLKENEAASKKNTGWFRASIGKAFRKKTSAQSVASTTSSSVESATPTITDTRGRLHSSNAVGQANTNTHPISNSVTLVTQNSIINSIESTTISTTAASRPNNTNYGLGVPPKATAPPTSGLSPSDSSTSSSSCSWGGAMGSSNHAPETLSSSGRTDSVTSGRLADWKLPSLATASGLNLTNADGALASGIDHGPNSTVIHLDGGSQEQEGTLRSFDSAHSPTSSSLINSSELPTSTDSGTRSTWNMAQLQAELVRLRNQLNERELKLTDVQLEALASTHQVNQLRDQISRLYSEMEHLRTDNERLHMLVQHEKPEAIGIHRIATNHNGDKEPHNHAGECVKSRLSGPLTPTNMNRMPHRTRHCLCGFEIDLLSGLDNSTVEAGASVTVALWSLVSVQMTSLPRCSVESYHMGLVNLKEYPTWEGLDHRLSQMWTEYTQRLDPTDRLGLSDYRLMTVRVNGNRTERPISRNSVGVDAPEPRNASVEGELACLVQEAQMAPQSRTVILAQIVSSGSVNQEKNNDVAEWSLDCLEPQTRLKHWIQCLTRYRCAAFYAVLHCDVEPIVNAVACQLQSTGHVSRIVHRRLDQNPDDTIAWLKKQLAVPVEPVGSVAIVLNCLEMIGAQRFLSALSQVESTESPSSKSAHDTIERGLSSRFHHYILATVSAGATNCVPPTDSIPVDSTELREGSPFCCSVSGDCCWIPVGTWSRSEAMLRVHHSLTRNFIHQSVEKLLDETRSQQPRSFGQMQFMSSVVQWLEELWKRTDEFLQQCSTTDAKEDLAELSPALFDHLPLVDPEQCARAFVDCWNNLIGPLLRHKFGQYRINSNELKPPDPRDWIVNTWPWNSMSDLAKIPMDLHPVINLSTSTAT</sequence>
<feature type="region of interest" description="Disordered" evidence="3">
    <location>
        <begin position="2495"/>
        <end position="2559"/>
    </location>
</feature>
<dbReference type="GO" id="GO:0022008">
    <property type="term" value="P:neurogenesis"/>
    <property type="evidence" value="ECO:0007669"/>
    <property type="project" value="InterPro"/>
</dbReference>
<feature type="domain" description="CortBP2/NAV1-like AAA+ ATPase lid" evidence="5">
    <location>
        <begin position="3145"/>
        <end position="3247"/>
    </location>
</feature>
<feature type="compositionally biased region" description="Polar residues" evidence="3">
    <location>
        <begin position="2496"/>
        <end position="2505"/>
    </location>
</feature>
<comment type="caution">
    <text evidence="6">The sequence shown here is derived from an EMBL/GenBank/DDBJ whole genome shotgun (WGS) entry which is preliminary data.</text>
</comment>
<feature type="region of interest" description="Disordered" evidence="3">
    <location>
        <begin position="1236"/>
        <end position="1270"/>
    </location>
</feature>
<feature type="region of interest" description="Disordered" evidence="3">
    <location>
        <begin position="592"/>
        <end position="633"/>
    </location>
</feature>
<feature type="region of interest" description="Disordered" evidence="3">
    <location>
        <begin position="905"/>
        <end position="982"/>
    </location>
</feature>
<feature type="region of interest" description="Disordered" evidence="3">
    <location>
        <begin position="516"/>
        <end position="565"/>
    </location>
</feature>
<feature type="region of interest" description="Disordered" evidence="3">
    <location>
        <begin position="1108"/>
        <end position="1142"/>
    </location>
</feature>
<feature type="compositionally biased region" description="Polar residues" evidence="3">
    <location>
        <begin position="549"/>
        <end position="561"/>
    </location>
</feature>
<feature type="region of interest" description="Disordered" evidence="3">
    <location>
        <begin position="1600"/>
        <end position="1672"/>
    </location>
</feature>
<feature type="compositionally biased region" description="Polar residues" evidence="3">
    <location>
        <begin position="1046"/>
        <end position="1056"/>
    </location>
</feature>
<feature type="region of interest" description="Disordered" evidence="3">
    <location>
        <begin position="2336"/>
        <end position="2382"/>
    </location>
</feature>
<feature type="region of interest" description="Disordered" evidence="3">
    <location>
        <begin position="2426"/>
        <end position="2473"/>
    </location>
</feature>
<feature type="compositionally biased region" description="Polar residues" evidence="3">
    <location>
        <begin position="2456"/>
        <end position="2473"/>
    </location>
</feature>
<feature type="region of interest" description="Disordered" evidence="3">
    <location>
        <begin position="1714"/>
        <end position="1739"/>
    </location>
</feature>
<feature type="compositionally biased region" description="Polar residues" evidence="3">
    <location>
        <begin position="620"/>
        <end position="633"/>
    </location>
</feature>
<feature type="compositionally biased region" description="Polar residues" evidence="3">
    <location>
        <begin position="943"/>
        <end position="978"/>
    </location>
</feature>
<feature type="compositionally biased region" description="Polar residues" evidence="3">
    <location>
        <begin position="1855"/>
        <end position="1883"/>
    </location>
</feature>
<feature type="compositionally biased region" description="Polar residues" evidence="3">
    <location>
        <begin position="1248"/>
        <end position="1263"/>
    </location>
</feature>
<keyword evidence="1 2" id="KW-0175">Coiled coil</keyword>
<feature type="compositionally biased region" description="Low complexity" evidence="3">
    <location>
        <begin position="363"/>
        <end position="380"/>
    </location>
</feature>
<organism evidence="6 7">
    <name type="scientific">Fasciola hepatica</name>
    <name type="common">Liver fluke</name>
    <dbReference type="NCBI Taxonomy" id="6192"/>
    <lineage>
        <taxon>Eukaryota</taxon>
        <taxon>Metazoa</taxon>
        <taxon>Spiralia</taxon>
        <taxon>Lophotrochozoa</taxon>
        <taxon>Platyhelminthes</taxon>
        <taxon>Trematoda</taxon>
        <taxon>Digenea</taxon>
        <taxon>Plagiorchiida</taxon>
        <taxon>Echinostomata</taxon>
        <taxon>Echinostomatoidea</taxon>
        <taxon>Fasciolidae</taxon>
        <taxon>Fasciola</taxon>
    </lineage>
</organism>
<dbReference type="Gene3D" id="1.10.418.10">
    <property type="entry name" value="Calponin-like domain"/>
    <property type="match status" value="1"/>
</dbReference>
<evidence type="ECO:0000256" key="1">
    <source>
        <dbReference type="ARBA" id="ARBA00023054"/>
    </source>
</evidence>